<evidence type="ECO:0000313" key="2">
    <source>
        <dbReference type="Proteomes" id="UP000326678"/>
    </source>
</evidence>
<accession>A0A5P8W0C3</accession>
<protein>
    <submittedName>
        <fullName evidence="1">Uncharacterized protein</fullName>
    </submittedName>
</protein>
<dbReference type="AlphaFoldDB" id="A0A5P8W0C3"/>
<dbReference type="Proteomes" id="UP000326678">
    <property type="component" value="Chromosome Gxm1"/>
</dbReference>
<evidence type="ECO:0000313" key="1">
    <source>
        <dbReference type="EMBL" id="QFS46158.1"/>
    </source>
</evidence>
<proteinExistence type="predicted"/>
<sequence>MQTVEGELHTRSICHYHAHHCQSLTLLSQSKINEKFL</sequence>
<dbReference type="KEGG" id="nsh:GXM_03638"/>
<organism evidence="1 2">
    <name type="scientific">Nostoc sphaeroides CCNUC1</name>
    <dbReference type="NCBI Taxonomy" id="2653204"/>
    <lineage>
        <taxon>Bacteria</taxon>
        <taxon>Bacillati</taxon>
        <taxon>Cyanobacteriota</taxon>
        <taxon>Cyanophyceae</taxon>
        <taxon>Nostocales</taxon>
        <taxon>Nostocaceae</taxon>
        <taxon>Nostoc</taxon>
    </lineage>
</organism>
<dbReference type="EMBL" id="CP045226">
    <property type="protein sequence ID" value="QFS46158.1"/>
    <property type="molecule type" value="Genomic_DNA"/>
</dbReference>
<reference evidence="1 2" key="1">
    <citation type="submission" date="2019-10" db="EMBL/GenBank/DDBJ databases">
        <title>Genomic and transcriptomic insights into the perfect genentic adaptation of a filamentous nitrogen-fixing cyanobacterium to rice fields.</title>
        <authorList>
            <person name="Chen Z."/>
        </authorList>
    </citation>
    <scope>NUCLEOTIDE SEQUENCE [LARGE SCALE GENOMIC DNA]</scope>
    <source>
        <strain evidence="1">CCNUC1</strain>
    </source>
</reference>
<gene>
    <name evidence="1" type="ORF">GXM_03638</name>
</gene>
<keyword evidence="2" id="KW-1185">Reference proteome</keyword>
<name>A0A5P8W0C3_9NOSO</name>